<reference evidence="2" key="1">
    <citation type="submission" date="2011-12" db="EMBL/GenBank/DDBJ databases">
        <title>Complete sequence of Methanoregula formicicum SMSP.</title>
        <authorList>
            <person name="Lucas S."/>
            <person name="Han J."/>
            <person name="Lapidus A."/>
            <person name="Cheng J.-F."/>
            <person name="Goodwin L."/>
            <person name="Pitluck S."/>
            <person name="Peters L."/>
            <person name="Ovchinnikova G."/>
            <person name="Teshima H."/>
            <person name="Detter J.C."/>
            <person name="Han C."/>
            <person name="Tapia R."/>
            <person name="Land M."/>
            <person name="Hauser L."/>
            <person name="Kyrpides N."/>
            <person name="Ivanova N."/>
            <person name="Pagani I."/>
            <person name="Imachi H."/>
            <person name="Tamaki H."/>
            <person name="Sekiguchi Y."/>
            <person name="Kamagata Y."/>
            <person name="Cadillo-Quiroz H."/>
            <person name="Zinder S."/>
            <person name="Liu W.-T."/>
            <person name="Woyke T."/>
        </authorList>
    </citation>
    <scope>NUCLEOTIDE SEQUENCE [LARGE SCALE GENOMIC DNA]</scope>
    <source>
        <strain evidence="2">DSM 22288 / NBRC 105244 / SMSP</strain>
    </source>
</reference>
<protein>
    <recommendedName>
        <fullName evidence="3">DUF354 domain-containing protein</fullName>
    </recommendedName>
</protein>
<evidence type="ECO:0008006" key="3">
    <source>
        <dbReference type="Google" id="ProtNLM"/>
    </source>
</evidence>
<dbReference type="GeneID" id="14307791"/>
<dbReference type="PIRSF" id="PIRSF005357">
    <property type="entry name" value="UCP005357"/>
    <property type="match status" value="1"/>
</dbReference>
<dbReference type="InParanoid" id="L0HEI5"/>
<dbReference type="STRING" id="593750.Metfor_1402"/>
<dbReference type="AlphaFoldDB" id="L0HEI5"/>
<dbReference type="OrthoDB" id="185087at2157"/>
<dbReference type="Proteomes" id="UP000010824">
    <property type="component" value="Chromosome"/>
</dbReference>
<dbReference type="InterPro" id="IPR007152">
    <property type="entry name" value="DUF354"/>
</dbReference>
<dbReference type="Pfam" id="PF04007">
    <property type="entry name" value="DUF354"/>
    <property type="match status" value="1"/>
</dbReference>
<organism evidence="1 2">
    <name type="scientific">Methanoregula formicica (strain DSM 22288 / NBRC 105244 / SMSP)</name>
    <dbReference type="NCBI Taxonomy" id="593750"/>
    <lineage>
        <taxon>Archaea</taxon>
        <taxon>Methanobacteriati</taxon>
        <taxon>Methanobacteriota</taxon>
        <taxon>Stenosarchaea group</taxon>
        <taxon>Methanomicrobia</taxon>
        <taxon>Methanomicrobiales</taxon>
        <taxon>Methanoregulaceae</taxon>
        <taxon>Methanoregula</taxon>
    </lineage>
</organism>
<evidence type="ECO:0000313" key="1">
    <source>
        <dbReference type="EMBL" id="AGB02440.1"/>
    </source>
</evidence>
<dbReference type="KEGG" id="mfo:Metfor_1402"/>
<dbReference type="RefSeq" id="WP_015285403.1">
    <property type="nucleotide sequence ID" value="NC_019943.1"/>
</dbReference>
<dbReference type="PANTHER" id="PTHR39662">
    <property type="entry name" value="DUF354 DOMAIN-CONTAINING PROTEIN-RELATED"/>
    <property type="match status" value="1"/>
</dbReference>
<sequence>MKILIDISHPGHVHLFKNFIWEMKRRGHEILVTARDKDVVIQLLEAYDIPFQRVGKKGSSRFNLVIELVQREIEIFRIARIYNPDFFIGLFNPAIAHVATLLHKPSMNFIDSEPEVVKFADLITIPFSNIILTLNSVKHNFGSKEIRINSFKELASLHPNYFSPNFQTIESVGIKEPDSYAVIRFVSWGAYHDIGQNGFNNDEKHLLIKQLEKYLPVYISSESQLPKDLEKYRMPIPPEKIHDFLYFAKFLVSDSQTMTTESAVLGTPAIRYNSFVGQNDMGNFIELEKKYCLIFNYKNSYDAIQKAVDLAQIPNIKQIWKPRKELLLKDKVNITAFMVWFIDAYPQSVMEMRNNPDLQYLWSPVTGETL</sequence>
<gene>
    <name evidence="1" type="ordered locus">Metfor_1402</name>
</gene>
<dbReference type="SUPFAM" id="SSF53756">
    <property type="entry name" value="UDP-Glycosyltransferase/glycogen phosphorylase"/>
    <property type="match status" value="1"/>
</dbReference>
<reference evidence="1 2" key="2">
    <citation type="journal article" date="2014" name="Genome Announc.">
        <title>Complete Genome Sequence of Methanoregula formicica SMSPT, a Mesophilic Hydrogenotrophic Methanogen Isolated from a Methanogenic Upflow Anaerobic Sludge Blanket Reactor.</title>
        <authorList>
            <person name="Yamamoto K."/>
            <person name="Tamaki H."/>
            <person name="Cadillo-Quiroz H."/>
            <person name="Imachi H."/>
            <person name="Kyrpides N."/>
            <person name="Woyke T."/>
            <person name="Goodwin L."/>
            <person name="Zinder S.H."/>
            <person name="Kamagata Y."/>
            <person name="Liu W.T."/>
        </authorList>
    </citation>
    <scope>NUCLEOTIDE SEQUENCE [LARGE SCALE GENOMIC DNA]</scope>
    <source>
        <strain evidence="2">DSM 22288 / NBRC 105244 / SMSP</strain>
    </source>
</reference>
<dbReference type="PANTHER" id="PTHR39662:SF1">
    <property type="entry name" value="DUF354 DOMAIN-CONTAINING PROTEIN"/>
    <property type="match status" value="1"/>
</dbReference>
<dbReference type="HOGENOM" id="CLU_064233_0_0_2"/>
<proteinExistence type="predicted"/>
<keyword evidence="2" id="KW-1185">Reference proteome</keyword>
<name>L0HEI5_METFS</name>
<accession>L0HEI5</accession>
<evidence type="ECO:0000313" key="2">
    <source>
        <dbReference type="Proteomes" id="UP000010824"/>
    </source>
</evidence>
<dbReference type="EMBL" id="CP003167">
    <property type="protein sequence ID" value="AGB02440.1"/>
    <property type="molecule type" value="Genomic_DNA"/>
</dbReference>
<dbReference type="eggNOG" id="arCOG01395">
    <property type="taxonomic scope" value="Archaea"/>
</dbReference>